<evidence type="ECO:0000313" key="4">
    <source>
        <dbReference type="EMBL" id="OWF56712.1"/>
    </source>
</evidence>
<keyword evidence="5" id="KW-1185">Reference proteome</keyword>
<dbReference type="PROSITE" id="PS50092">
    <property type="entry name" value="TSP1"/>
    <property type="match status" value="5"/>
</dbReference>
<dbReference type="InterPro" id="IPR000884">
    <property type="entry name" value="TSP1_rpt"/>
</dbReference>
<dbReference type="PANTHER" id="PTHR22906">
    <property type="entry name" value="PROPERDIN"/>
    <property type="match status" value="1"/>
</dbReference>
<dbReference type="EMBL" id="NEDP02000107">
    <property type="protein sequence ID" value="OWF56712.1"/>
    <property type="molecule type" value="Genomic_DNA"/>
</dbReference>
<dbReference type="SUPFAM" id="SSF82895">
    <property type="entry name" value="TSP-1 type 1 repeat"/>
    <property type="match status" value="5"/>
</dbReference>
<dbReference type="FunFam" id="2.20.100.10:FF:000007">
    <property type="entry name" value="Thrombospondin 1"/>
    <property type="match status" value="2"/>
</dbReference>
<accession>A0A210R6U8</accession>
<dbReference type="FunFam" id="2.20.100.10:FF:000002">
    <property type="entry name" value="Unc-5 netrin receptor C"/>
    <property type="match status" value="1"/>
</dbReference>
<name>A0A210R6U8_MIZYE</name>
<keyword evidence="3" id="KW-0812">Transmembrane</keyword>
<evidence type="ECO:0000256" key="1">
    <source>
        <dbReference type="ARBA" id="ARBA00022737"/>
    </source>
</evidence>
<dbReference type="AlphaFoldDB" id="A0A210R6U8"/>
<protein>
    <submittedName>
        <fullName evidence="4">Hemicentin-1</fullName>
    </submittedName>
</protein>
<dbReference type="OrthoDB" id="446173at2759"/>
<gene>
    <name evidence="4" type="ORF">KP79_PYT20171</name>
</gene>
<dbReference type="PRINTS" id="PR01705">
    <property type="entry name" value="TSP1REPEAT"/>
</dbReference>
<dbReference type="Proteomes" id="UP000242188">
    <property type="component" value="Unassembled WGS sequence"/>
</dbReference>
<proteinExistence type="predicted"/>
<keyword evidence="3" id="KW-0472">Membrane</keyword>
<keyword evidence="2" id="KW-1015">Disulfide bond</keyword>
<feature type="transmembrane region" description="Helical" evidence="3">
    <location>
        <begin position="83"/>
        <end position="108"/>
    </location>
</feature>
<comment type="caution">
    <text evidence="4">The sequence shown here is derived from an EMBL/GenBank/DDBJ whole genome shotgun (WGS) entry which is preliminary data.</text>
</comment>
<dbReference type="InterPro" id="IPR052065">
    <property type="entry name" value="Compl_asym_regulator"/>
</dbReference>
<dbReference type="Gene3D" id="2.20.100.10">
    <property type="entry name" value="Thrombospondin type-1 (TSP1) repeat"/>
    <property type="match status" value="5"/>
</dbReference>
<keyword evidence="3" id="KW-1133">Transmembrane helix</keyword>
<sequence>MTTILVLSFLPGFAFLPKDSRATMAQSTPLALEGYRPDASQFAPSSKDGSSSYESVGGMSLGSANPIYTDVNKPNQCVRSNRMMIAVVSALALILLAAAGSTLGVMVFTEVNPTDGDPPVDGIWNDWQTWGDCSASCGNGVMTRNRTCEKPPPSFGGNNCEGPPSENQSCKLTNCSVNGNWSVWLTWGSCSASCDNGTKTRNRTCDNPVPAYDGEDCNGIDMESEVCIKKHCPTNGNWSSWQPWNDCSITCGGGLKNRTRICDNPAPEHNGLDCDGHGFESSSCGEVTCPPPGVWGTWTEWTDCSVSCGEGVASRTRICDNSAGGECIGTSSETKVCQHRFKCYDSWGDWSACSVTCGRGIRTRNRTCDGKFTGQECGVNHPTFTDTQTCVNSKTCPEPFCASRNASCSYNHPNRCDLYITCDENRVMYERMCNVLMWYKVRVDDECKGDCDREVNVPCSL</sequence>
<evidence type="ECO:0000256" key="2">
    <source>
        <dbReference type="ARBA" id="ARBA00023157"/>
    </source>
</evidence>
<evidence type="ECO:0000313" key="5">
    <source>
        <dbReference type="Proteomes" id="UP000242188"/>
    </source>
</evidence>
<evidence type="ECO:0000256" key="3">
    <source>
        <dbReference type="SAM" id="Phobius"/>
    </source>
</evidence>
<reference evidence="4 5" key="1">
    <citation type="journal article" date="2017" name="Nat. Ecol. Evol.">
        <title>Scallop genome provides insights into evolution of bilaterian karyotype and development.</title>
        <authorList>
            <person name="Wang S."/>
            <person name="Zhang J."/>
            <person name="Jiao W."/>
            <person name="Li J."/>
            <person name="Xun X."/>
            <person name="Sun Y."/>
            <person name="Guo X."/>
            <person name="Huan P."/>
            <person name="Dong B."/>
            <person name="Zhang L."/>
            <person name="Hu X."/>
            <person name="Sun X."/>
            <person name="Wang J."/>
            <person name="Zhao C."/>
            <person name="Wang Y."/>
            <person name="Wang D."/>
            <person name="Huang X."/>
            <person name="Wang R."/>
            <person name="Lv J."/>
            <person name="Li Y."/>
            <person name="Zhang Z."/>
            <person name="Liu B."/>
            <person name="Lu W."/>
            <person name="Hui Y."/>
            <person name="Liang J."/>
            <person name="Zhou Z."/>
            <person name="Hou R."/>
            <person name="Li X."/>
            <person name="Liu Y."/>
            <person name="Li H."/>
            <person name="Ning X."/>
            <person name="Lin Y."/>
            <person name="Zhao L."/>
            <person name="Xing Q."/>
            <person name="Dou J."/>
            <person name="Li Y."/>
            <person name="Mao J."/>
            <person name="Guo H."/>
            <person name="Dou H."/>
            <person name="Li T."/>
            <person name="Mu C."/>
            <person name="Jiang W."/>
            <person name="Fu Q."/>
            <person name="Fu X."/>
            <person name="Miao Y."/>
            <person name="Liu J."/>
            <person name="Yu Q."/>
            <person name="Li R."/>
            <person name="Liao H."/>
            <person name="Li X."/>
            <person name="Kong Y."/>
            <person name="Jiang Z."/>
            <person name="Chourrout D."/>
            <person name="Li R."/>
            <person name="Bao Z."/>
        </authorList>
    </citation>
    <scope>NUCLEOTIDE SEQUENCE [LARGE SCALE GENOMIC DNA]</scope>
    <source>
        <strain evidence="4 5">PY_sf001</strain>
    </source>
</reference>
<keyword evidence="1" id="KW-0677">Repeat</keyword>
<organism evidence="4 5">
    <name type="scientific">Mizuhopecten yessoensis</name>
    <name type="common">Japanese scallop</name>
    <name type="synonym">Patinopecten yessoensis</name>
    <dbReference type="NCBI Taxonomy" id="6573"/>
    <lineage>
        <taxon>Eukaryota</taxon>
        <taxon>Metazoa</taxon>
        <taxon>Spiralia</taxon>
        <taxon>Lophotrochozoa</taxon>
        <taxon>Mollusca</taxon>
        <taxon>Bivalvia</taxon>
        <taxon>Autobranchia</taxon>
        <taxon>Pteriomorphia</taxon>
        <taxon>Pectinida</taxon>
        <taxon>Pectinoidea</taxon>
        <taxon>Pectinidae</taxon>
        <taxon>Mizuhopecten</taxon>
    </lineage>
</organism>
<dbReference type="SMART" id="SM00209">
    <property type="entry name" value="TSP1"/>
    <property type="match status" value="5"/>
</dbReference>
<dbReference type="Pfam" id="PF00090">
    <property type="entry name" value="TSP_1"/>
    <property type="match status" value="5"/>
</dbReference>
<dbReference type="InterPro" id="IPR036383">
    <property type="entry name" value="TSP1_rpt_sf"/>
</dbReference>